<feature type="transmembrane region" description="Helical" evidence="1">
    <location>
        <begin position="65"/>
        <end position="86"/>
    </location>
</feature>
<dbReference type="Proteomes" id="UP001499986">
    <property type="component" value="Unassembled WGS sequence"/>
</dbReference>
<keyword evidence="1" id="KW-1133">Transmembrane helix</keyword>
<dbReference type="SUPFAM" id="SSF103473">
    <property type="entry name" value="MFS general substrate transporter"/>
    <property type="match status" value="1"/>
</dbReference>
<dbReference type="Gene3D" id="1.20.1250.20">
    <property type="entry name" value="MFS general substrate transporter like domains"/>
    <property type="match status" value="2"/>
</dbReference>
<dbReference type="EMBL" id="BAAASE010000001">
    <property type="protein sequence ID" value="GAA2380743.1"/>
    <property type="molecule type" value="Genomic_DNA"/>
</dbReference>
<feature type="transmembrane region" description="Helical" evidence="1">
    <location>
        <begin position="362"/>
        <end position="382"/>
    </location>
</feature>
<feature type="transmembrane region" description="Helical" evidence="1">
    <location>
        <begin position="270"/>
        <end position="290"/>
    </location>
</feature>
<keyword evidence="1" id="KW-0472">Membrane</keyword>
<reference evidence="3" key="1">
    <citation type="journal article" date="2019" name="Int. J. Syst. Evol. Microbiol.">
        <title>The Global Catalogue of Microorganisms (GCM) 10K type strain sequencing project: providing services to taxonomists for standard genome sequencing and annotation.</title>
        <authorList>
            <consortium name="The Broad Institute Genomics Platform"/>
            <consortium name="The Broad Institute Genome Sequencing Center for Infectious Disease"/>
            <person name="Wu L."/>
            <person name="Ma J."/>
        </authorList>
    </citation>
    <scope>NUCLEOTIDE SEQUENCE [LARGE SCALE GENOMIC DNA]</scope>
    <source>
        <strain evidence="3">JCM 4358</strain>
    </source>
</reference>
<feature type="transmembrane region" description="Helical" evidence="1">
    <location>
        <begin position="388"/>
        <end position="406"/>
    </location>
</feature>
<dbReference type="InterPro" id="IPR011701">
    <property type="entry name" value="MFS"/>
</dbReference>
<feature type="transmembrane region" description="Helical" evidence="1">
    <location>
        <begin position="324"/>
        <end position="342"/>
    </location>
</feature>
<sequence length="413" mass="41215">MRALAAFVEGSALLGTEVTARPAGYRQVMSVPGWRPWALTTLLSRIPDAMAPLALVLLGHQTGSFTVGGLASGAHAITEAALAPWLGALADRWRGHRYVRVALVVRAAAYTLLAATATVLPAAALVILAGVAGGIGAGVPGQLRALLARTMDPPLLHPAMSLDTTLLELAWTVAPVGVSVLVAVGDPRLAVATMAVLAATAALASLRLPAAPSDGDGADGARRSGLALGPVLLRAALPSLALALVGGFAGGVLDTAVPPVLDASGSPASLAGVLFTGYSITSVVGGLIYGLRHWPGRIHRQAAALLAALCLALLPAALVPSLPVIAVSIVAAGLFAAPQLTARSLTLQRDLPESAWSAGFSALYAANGAGYGLAGFAIAALLPLGAHFAFAVPLAVCIAAAVVAFLPSGPARS</sequence>
<evidence type="ECO:0000313" key="2">
    <source>
        <dbReference type="EMBL" id="GAA2380743.1"/>
    </source>
</evidence>
<dbReference type="Pfam" id="PF07690">
    <property type="entry name" value="MFS_1"/>
    <property type="match status" value="1"/>
</dbReference>
<name>A0ABP5UHE7_9ACTN</name>
<evidence type="ECO:0000313" key="3">
    <source>
        <dbReference type="Proteomes" id="UP001499986"/>
    </source>
</evidence>
<feature type="transmembrane region" description="Helical" evidence="1">
    <location>
        <begin position="231"/>
        <end position="250"/>
    </location>
</feature>
<gene>
    <name evidence="2" type="ORF">GCM10010255_02650</name>
</gene>
<proteinExistence type="predicted"/>
<protein>
    <recommendedName>
        <fullName evidence="4">MFS transporter</fullName>
    </recommendedName>
</protein>
<keyword evidence="1" id="KW-0812">Transmembrane</keyword>
<dbReference type="PANTHER" id="PTHR23542:SF1">
    <property type="entry name" value="MAJOR FACILITATOR SUPERFAMILY (MFS) PROFILE DOMAIN-CONTAINING PROTEIN"/>
    <property type="match status" value="1"/>
</dbReference>
<organism evidence="2 3">
    <name type="scientific">Streptomyces coeruleofuscus</name>
    <dbReference type="NCBI Taxonomy" id="66879"/>
    <lineage>
        <taxon>Bacteria</taxon>
        <taxon>Bacillati</taxon>
        <taxon>Actinomycetota</taxon>
        <taxon>Actinomycetes</taxon>
        <taxon>Kitasatosporales</taxon>
        <taxon>Streptomycetaceae</taxon>
        <taxon>Streptomyces</taxon>
    </lineage>
</organism>
<accession>A0ABP5UHE7</accession>
<comment type="caution">
    <text evidence="2">The sequence shown here is derived from an EMBL/GenBank/DDBJ whole genome shotgun (WGS) entry which is preliminary data.</text>
</comment>
<evidence type="ECO:0008006" key="4">
    <source>
        <dbReference type="Google" id="ProtNLM"/>
    </source>
</evidence>
<evidence type="ECO:0000256" key="1">
    <source>
        <dbReference type="SAM" id="Phobius"/>
    </source>
</evidence>
<feature type="transmembrane region" description="Helical" evidence="1">
    <location>
        <begin position="190"/>
        <end position="210"/>
    </location>
</feature>
<dbReference type="PANTHER" id="PTHR23542">
    <property type="match status" value="1"/>
</dbReference>
<keyword evidence="3" id="KW-1185">Reference proteome</keyword>
<dbReference type="InterPro" id="IPR036259">
    <property type="entry name" value="MFS_trans_sf"/>
</dbReference>